<sequence>MITAIGKTSHNGLDVNYVKANRPKIPTLAPILRISSSHLRKPKQFDGLVKGTKLWTEPWSVGCVKRSTTGILLHLGQSLRSSFGPIARICPIVDMQPQNLRMKMTRNNNG</sequence>
<organism evidence="1">
    <name type="scientific">Cacopsylla melanoneura</name>
    <dbReference type="NCBI Taxonomy" id="428564"/>
    <lineage>
        <taxon>Eukaryota</taxon>
        <taxon>Metazoa</taxon>
        <taxon>Ecdysozoa</taxon>
        <taxon>Arthropoda</taxon>
        <taxon>Hexapoda</taxon>
        <taxon>Insecta</taxon>
        <taxon>Pterygota</taxon>
        <taxon>Neoptera</taxon>
        <taxon>Paraneoptera</taxon>
        <taxon>Hemiptera</taxon>
        <taxon>Sternorrhyncha</taxon>
        <taxon>Psylloidea</taxon>
        <taxon>Psyllidae</taxon>
        <taxon>Psyllinae</taxon>
        <taxon>Cacopsylla</taxon>
    </lineage>
</organism>
<dbReference type="EMBL" id="HBUF01287957">
    <property type="protein sequence ID" value="CAG6688657.1"/>
    <property type="molecule type" value="Transcribed_RNA"/>
</dbReference>
<reference evidence="1" key="1">
    <citation type="submission" date="2021-05" db="EMBL/GenBank/DDBJ databases">
        <authorList>
            <person name="Alioto T."/>
            <person name="Alioto T."/>
            <person name="Gomez Garrido J."/>
        </authorList>
    </citation>
    <scope>NUCLEOTIDE SEQUENCE</scope>
</reference>
<evidence type="ECO:0000313" key="1">
    <source>
        <dbReference type="EMBL" id="CAG6688657.1"/>
    </source>
</evidence>
<proteinExistence type="predicted"/>
<name>A0A8D8TMA1_9HEMI</name>
<dbReference type="EMBL" id="HBUF01287956">
    <property type="protein sequence ID" value="CAG6688655.1"/>
    <property type="molecule type" value="Transcribed_RNA"/>
</dbReference>
<dbReference type="AlphaFoldDB" id="A0A8D8TMA1"/>
<accession>A0A8D8TMA1</accession>
<protein>
    <submittedName>
        <fullName evidence="1">Uncharacterized protein</fullName>
    </submittedName>
</protein>